<dbReference type="InterPro" id="IPR025419">
    <property type="entry name" value="DUF4142"/>
</dbReference>
<dbReference type="Gene3D" id="1.20.1260.10">
    <property type="match status" value="1"/>
</dbReference>
<dbReference type="PANTHER" id="PTHR38593">
    <property type="entry name" value="BLR2558 PROTEIN"/>
    <property type="match status" value="1"/>
</dbReference>
<proteinExistence type="predicted"/>
<dbReference type="PANTHER" id="PTHR38593:SF1">
    <property type="entry name" value="BLR2558 PROTEIN"/>
    <property type="match status" value="1"/>
</dbReference>
<feature type="domain" description="DUF4142" evidence="1">
    <location>
        <begin position="56"/>
        <end position="190"/>
    </location>
</feature>
<organism evidence="2">
    <name type="scientific">uncultured Cytophagales bacterium</name>
    <dbReference type="NCBI Taxonomy" id="158755"/>
    <lineage>
        <taxon>Bacteria</taxon>
        <taxon>Pseudomonadati</taxon>
        <taxon>Bacteroidota</taxon>
        <taxon>Sphingobacteriia</taxon>
        <taxon>Sphingobacteriales</taxon>
        <taxon>environmental samples</taxon>
    </lineage>
</organism>
<sequence>MQKVNNNGAAFSIQRAAWVRQLVLALMLCASLGFVTGCKEDEDGPSVENANLNPIDREFLEQAVQSNLTEIQLGQLAVQRATDSTVKRYAQMMITEHTAAHADLRNRATAQKWTIRDVLNDENQAKRDNLNNLQAAAFDRAYMRSQVADHQVTSGKFATQVDQGTNPELKAYATQYKPNIDRHLVEAQNIVATLGFQ</sequence>
<dbReference type="Pfam" id="PF13628">
    <property type="entry name" value="DUF4142"/>
    <property type="match status" value="1"/>
</dbReference>
<dbReference type="InterPro" id="IPR012347">
    <property type="entry name" value="Ferritin-like"/>
</dbReference>
<gene>
    <name evidence="2" type="ORF">AVDCRST_MAG56-3536</name>
</gene>
<dbReference type="AlphaFoldDB" id="A0A6J4JGD4"/>
<accession>A0A6J4JGD4</accession>
<evidence type="ECO:0000259" key="1">
    <source>
        <dbReference type="Pfam" id="PF13628"/>
    </source>
</evidence>
<name>A0A6J4JGD4_9SPHI</name>
<dbReference type="EMBL" id="CADCTQ010000298">
    <property type="protein sequence ID" value="CAA9278259.1"/>
    <property type="molecule type" value="Genomic_DNA"/>
</dbReference>
<protein>
    <recommendedName>
        <fullName evidence="1">DUF4142 domain-containing protein</fullName>
    </recommendedName>
</protein>
<reference evidence="2" key="1">
    <citation type="submission" date="2020-02" db="EMBL/GenBank/DDBJ databases">
        <authorList>
            <person name="Meier V. D."/>
        </authorList>
    </citation>
    <scope>NUCLEOTIDE SEQUENCE</scope>
    <source>
        <strain evidence="2">AVDCRST_MAG56</strain>
    </source>
</reference>
<evidence type="ECO:0000313" key="2">
    <source>
        <dbReference type="EMBL" id="CAA9278259.1"/>
    </source>
</evidence>